<evidence type="ECO:0000313" key="5">
    <source>
        <dbReference type="EMBL" id="KAK7810970.1"/>
    </source>
</evidence>
<evidence type="ECO:0000256" key="3">
    <source>
        <dbReference type="SAM" id="SignalP"/>
    </source>
</evidence>
<dbReference type="AlphaFoldDB" id="A0AAW0I9R9"/>
<sequence length="294" mass="33522">MASNKVLVQQWLFMLFIMSVHVVATYGAMDNATQASLLKFRSSLSNATALSNWNPSISLCNGNKSDWAGVLCRNDVFYGLRLENMSLSGMIDTDALAEIPTLRSLSFMNNSFKGPMPTVKKLSLTRVLYLSLNGFSGDIPDDAFDGMSSLWKVYLERNEFTGKIPKSLVALPSLWEFSLVGNQFDGNIPDFQQSQWRKFNLSYNNFVGPIPEKLSNLVNSSSFLGKLFQSHYVFSFYFFYIHIHILNYRFPINKRVFQLQLQLQFFSSLDMVIIISMFKHGLASFQLNIHVLLF</sequence>
<evidence type="ECO:0000313" key="6">
    <source>
        <dbReference type="Proteomes" id="UP000237347"/>
    </source>
</evidence>
<dbReference type="Pfam" id="PF00560">
    <property type="entry name" value="LRR_1"/>
    <property type="match status" value="1"/>
</dbReference>
<name>A0AAW0I9R9_QUESU</name>
<dbReference type="EMBL" id="PKMF04001922">
    <property type="protein sequence ID" value="KAK7810970.1"/>
    <property type="molecule type" value="Genomic_DNA"/>
</dbReference>
<proteinExistence type="predicted"/>
<dbReference type="Gene3D" id="3.80.10.10">
    <property type="entry name" value="Ribonuclease Inhibitor"/>
    <property type="match status" value="1"/>
</dbReference>
<evidence type="ECO:0000259" key="4">
    <source>
        <dbReference type="Pfam" id="PF08263"/>
    </source>
</evidence>
<keyword evidence="1" id="KW-0433">Leucine-rich repeat</keyword>
<feature type="domain" description="Leucine-rich repeat-containing N-terminal plant-type" evidence="4">
    <location>
        <begin position="36"/>
        <end position="72"/>
    </location>
</feature>
<dbReference type="GO" id="GO:0016301">
    <property type="term" value="F:kinase activity"/>
    <property type="evidence" value="ECO:0007669"/>
    <property type="project" value="UniProtKB-KW"/>
</dbReference>
<dbReference type="InterPro" id="IPR032675">
    <property type="entry name" value="LRR_dom_sf"/>
</dbReference>
<gene>
    <name evidence="5" type="primary">PRK4_1</name>
    <name evidence="5" type="ORF">CFP56_011875</name>
</gene>
<dbReference type="InterPro" id="IPR013210">
    <property type="entry name" value="LRR_N_plant-typ"/>
</dbReference>
<evidence type="ECO:0000256" key="1">
    <source>
        <dbReference type="ARBA" id="ARBA00022614"/>
    </source>
</evidence>
<feature type="chain" id="PRO_5043967926" evidence="3">
    <location>
        <begin position="28"/>
        <end position="294"/>
    </location>
</feature>
<keyword evidence="3" id="KW-0732">Signal</keyword>
<dbReference type="PANTHER" id="PTHR48007">
    <property type="entry name" value="LEUCINE-RICH REPEAT RECEPTOR-LIKE PROTEIN KINASE PXC1"/>
    <property type="match status" value="1"/>
</dbReference>
<feature type="signal peptide" evidence="3">
    <location>
        <begin position="1"/>
        <end position="27"/>
    </location>
</feature>
<dbReference type="Pfam" id="PF13855">
    <property type="entry name" value="LRR_8"/>
    <property type="match status" value="1"/>
</dbReference>
<accession>A0AAW0I9R9</accession>
<dbReference type="Pfam" id="PF08263">
    <property type="entry name" value="LRRNT_2"/>
    <property type="match status" value="1"/>
</dbReference>
<dbReference type="PANTHER" id="PTHR48007:SF67">
    <property type="entry name" value="POLLEN RECEPTOR-LIKE KINASE 1"/>
    <property type="match status" value="1"/>
</dbReference>
<keyword evidence="2" id="KW-0677">Repeat</keyword>
<protein>
    <submittedName>
        <fullName evidence="5">Pollen receptor-like kinase 4</fullName>
    </submittedName>
</protein>
<reference evidence="5 6" key="1">
    <citation type="journal article" date="2018" name="Sci. Data">
        <title>The draft genome sequence of cork oak.</title>
        <authorList>
            <person name="Ramos A.M."/>
            <person name="Usie A."/>
            <person name="Barbosa P."/>
            <person name="Barros P.M."/>
            <person name="Capote T."/>
            <person name="Chaves I."/>
            <person name="Simoes F."/>
            <person name="Abreu I."/>
            <person name="Carrasquinho I."/>
            <person name="Faro C."/>
            <person name="Guimaraes J.B."/>
            <person name="Mendonca D."/>
            <person name="Nobrega F."/>
            <person name="Rodrigues L."/>
            <person name="Saibo N.J.M."/>
            <person name="Varela M.C."/>
            <person name="Egas C."/>
            <person name="Matos J."/>
            <person name="Miguel C.M."/>
            <person name="Oliveira M.M."/>
            <person name="Ricardo C.P."/>
            <person name="Goncalves S."/>
        </authorList>
    </citation>
    <scope>NUCLEOTIDE SEQUENCE [LARGE SCALE GENOMIC DNA]</scope>
    <source>
        <strain evidence="6">cv. HL8</strain>
    </source>
</reference>
<dbReference type="SUPFAM" id="SSF52058">
    <property type="entry name" value="L domain-like"/>
    <property type="match status" value="1"/>
</dbReference>
<organism evidence="5 6">
    <name type="scientific">Quercus suber</name>
    <name type="common">Cork oak</name>
    <dbReference type="NCBI Taxonomy" id="58331"/>
    <lineage>
        <taxon>Eukaryota</taxon>
        <taxon>Viridiplantae</taxon>
        <taxon>Streptophyta</taxon>
        <taxon>Embryophyta</taxon>
        <taxon>Tracheophyta</taxon>
        <taxon>Spermatophyta</taxon>
        <taxon>Magnoliopsida</taxon>
        <taxon>eudicotyledons</taxon>
        <taxon>Gunneridae</taxon>
        <taxon>Pentapetalae</taxon>
        <taxon>rosids</taxon>
        <taxon>fabids</taxon>
        <taxon>Fagales</taxon>
        <taxon>Fagaceae</taxon>
        <taxon>Quercus</taxon>
    </lineage>
</organism>
<comment type="caution">
    <text evidence="5">The sequence shown here is derived from an EMBL/GenBank/DDBJ whole genome shotgun (WGS) entry which is preliminary data.</text>
</comment>
<evidence type="ECO:0000256" key="2">
    <source>
        <dbReference type="ARBA" id="ARBA00022737"/>
    </source>
</evidence>
<dbReference type="InterPro" id="IPR001611">
    <property type="entry name" value="Leu-rich_rpt"/>
</dbReference>
<dbReference type="Proteomes" id="UP000237347">
    <property type="component" value="Unassembled WGS sequence"/>
</dbReference>
<keyword evidence="6" id="KW-1185">Reference proteome</keyword>
<dbReference type="InterPro" id="IPR046959">
    <property type="entry name" value="PRK1-6/SRF4-like"/>
</dbReference>